<evidence type="ECO:0000313" key="2">
    <source>
        <dbReference type="EMBL" id="SHH26677.1"/>
    </source>
</evidence>
<reference evidence="3" key="1">
    <citation type="submission" date="2016-11" db="EMBL/GenBank/DDBJ databases">
        <authorList>
            <person name="Varghese N."/>
            <person name="Submissions S."/>
        </authorList>
    </citation>
    <scope>NUCLEOTIDE SEQUENCE [LARGE SCALE GENOMIC DNA]</scope>
    <source>
        <strain evidence="3">DSM 15807</strain>
    </source>
</reference>
<feature type="transmembrane region" description="Helical" evidence="1">
    <location>
        <begin position="342"/>
        <end position="361"/>
    </location>
</feature>
<dbReference type="STRING" id="1123380.SAMN02745199_0470"/>
<feature type="transmembrane region" description="Helical" evidence="1">
    <location>
        <begin position="39"/>
        <end position="59"/>
    </location>
</feature>
<dbReference type="GO" id="GO:0005886">
    <property type="term" value="C:plasma membrane"/>
    <property type="evidence" value="ECO:0007669"/>
    <property type="project" value="TreeGrafter"/>
</dbReference>
<organism evidence="2 3">
    <name type="scientific">Thermosipho atlanticus DSM 15807</name>
    <dbReference type="NCBI Taxonomy" id="1123380"/>
    <lineage>
        <taxon>Bacteria</taxon>
        <taxon>Thermotogati</taxon>
        <taxon>Thermotogota</taxon>
        <taxon>Thermotogae</taxon>
        <taxon>Thermotogales</taxon>
        <taxon>Fervidobacteriaceae</taxon>
        <taxon>Thermosipho</taxon>
    </lineage>
</organism>
<keyword evidence="3" id="KW-1185">Reference proteome</keyword>
<feature type="transmembrane region" description="Helical" evidence="1">
    <location>
        <begin position="7"/>
        <end position="27"/>
    </location>
</feature>
<dbReference type="Proteomes" id="UP000242592">
    <property type="component" value="Unassembled WGS sequence"/>
</dbReference>
<dbReference type="GO" id="GO:0022857">
    <property type="term" value="F:transmembrane transporter activity"/>
    <property type="evidence" value="ECO:0007669"/>
    <property type="project" value="InterPro"/>
</dbReference>
<dbReference type="AlphaFoldDB" id="A0A1M5RK44"/>
<keyword evidence="1" id="KW-0812">Transmembrane</keyword>
<dbReference type="InterPro" id="IPR036259">
    <property type="entry name" value="MFS_trans_sf"/>
</dbReference>
<feature type="transmembrane region" description="Helical" evidence="1">
    <location>
        <begin position="153"/>
        <end position="172"/>
    </location>
</feature>
<feature type="transmembrane region" description="Helical" evidence="1">
    <location>
        <begin position="283"/>
        <end position="302"/>
    </location>
</feature>
<dbReference type="OrthoDB" id="44546at2"/>
<keyword evidence="1" id="KW-1133">Transmembrane helix</keyword>
<evidence type="ECO:0000256" key="1">
    <source>
        <dbReference type="SAM" id="Phobius"/>
    </source>
</evidence>
<feature type="transmembrane region" description="Helical" evidence="1">
    <location>
        <begin position="257"/>
        <end position="277"/>
    </location>
</feature>
<name>A0A1M5RK44_9BACT</name>
<dbReference type="Pfam" id="PF07690">
    <property type="entry name" value="MFS_1"/>
    <property type="match status" value="1"/>
</dbReference>
<feature type="transmembrane region" description="Helical" evidence="1">
    <location>
        <begin position="193"/>
        <end position="214"/>
    </location>
</feature>
<evidence type="ECO:0000313" key="3">
    <source>
        <dbReference type="Proteomes" id="UP000242592"/>
    </source>
</evidence>
<gene>
    <name evidence="2" type="ORF">SAMN02745199_0470</name>
</gene>
<dbReference type="EMBL" id="FQXN01000002">
    <property type="protein sequence ID" value="SHH26677.1"/>
    <property type="molecule type" value="Genomic_DNA"/>
</dbReference>
<feature type="transmembrane region" description="Helical" evidence="1">
    <location>
        <begin position="66"/>
        <end position="83"/>
    </location>
</feature>
<protein>
    <submittedName>
        <fullName evidence="2">MFS transporter, FSR family, fosmidomycin resistance protein</fullName>
    </submittedName>
</protein>
<dbReference type="SUPFAM" id="SSF103473">
    <property type="entry name" value="MFS general substrate transporter"/>
    <property type="match status" value="1"/>
</dbReference>
<sequence>MELIAPFFHFIADFFNAFIKPLAPYFIDKFNIDNRTFASSIALIGGLTSLVQVFFGAYFDKKSRDGLYITTIVLLEIFFITFLGFVNSFIIFIALVAIVRILNSAFHPVTAGFAGKSQKGKHIALFSVAGTLGAGIAPVFITAYQKLVGIEKLYYITVIVTIFILLFSKSLLSYRKETIPTRKLSLKLDILKLFPVFLIVTTRSFSMNIFHTYIPIYMNEAGNSLVIGGSVLTAGMLLGVFTNYLGTTVLEKTNSKITNSIGFLGMGIFGLLFVFVPSIPFKILSFILFDGFSFFTMSSNIVTAQKLLPNNKALASSISMGFSWAIGSFLTSGYSAIFGNNIMFMMLSASIAVLIVLVVYISSVKY</sequence>
<dbReference type="PANTHER" id="PTHR43129">
    <property type="entry name" value="FOSMIDOMYCIN RESISTANCE PROTEIN"/>
    <property type="match status" value="1"/>
</dbReference>
<feature type="transmembrane region" description="Helical" evidence="1">
    <location>
        <begin position="89"/>
        <end position="111"/>
    </location>
</feature>
<feature type="transmembrane region" description="Helical" evidence="1">
    <location>
        <begin position="226"/>
        <end position="245"/>
    </location>
</feature>
<keyword evidence="1" id="KW-0472">Membrane</keyword>
<feature type="transmembrane region" description="Helical" evidence="1">
    <location>
        <begin position="123"/>
        <end position="141"/>
    </location>
</feature>
<dbReference type="RefSeq" id="WP_073071789.1">
    <property type="nucleotide sequence ID" value="NZ_FQXN01000002.1"/>
</dbReference>
<feature type="transmembrane region" description="Helical" evidence="1">
    <location>
        <begin position="314"/>
        <end position="336"/>
    </location>
</feature>
<accession>A0A1M5RK44</accession>
<proteinExistence type="predicted"/>
<dbReference type="Gene3D" id="1.20.1250.20">
    <property type="entry name" value="MFS general substrate transporter like domains"/>
    <property type="match status" value="2"/>
</dbReference>
<dbReference type="InterPro" id="IPR011701">
    <property type="entry name" value="MFS"/>
</dbReference>
<dbReference type="PANTHER" id="PTHR43129:SF1">
    <property type="entry name" value="FOSMIDOMYCIN RESISTANCE PROTEIN"/>
    <property type="match status" value="1"/>
</dbReference>